<evidence type="ECO:0000313" key="2">
    <source>
        <dbReference type="Proteomes" id="UP000832072"/>
    </source>
</evidence>
<name>A0AAE9K6I3_9CAUD</name>
<accession>A0AAE9K6I3</accession>
<gene>
    <name evidence="1" type="ORF">EHEKIMEA_00103</name>
</gene>
<reference evidence="1 2" key="1">
    <citation type="submission" date="2022-02" db="EMBL/GenBank/DDBJ databases">
        <authorList>
            <person name="Tian F."/>
            <person name="Li J."/>
            <person name="Li F."/>
            <person name="Tong Y."/>
        </authorList>
    </citation>
    <scope>NUCLEOTIDE SEQUENCE [LARGE SCALE GENOMIC DNA]</scope>
</reference>
<keyword evidence="2" id="KW-1185">Reference proteome</keyword>
<evidence type="ECO:0000313" key="1">
    <source>
        <dbReference type="EMBL" id="UNY46985.1"/>
    </source>
</evidence>
<sequence>MKNLLIAALLFAPSAFAYEPSQEEVSFVCKGEQQCINIVNDELSDITVDGNLRVITPDAFREQVLDYCEDDSTECQVYVKMMINTFDQAYRDGEE</sequence>
<proteinExistence type="predicted"/>
<protein>
    <submittedName>
        <fullName evidence="1">Uncharacterized protein</fullName>
    </submittedName>
</protein>
<dbReference type="EMBL" id="OM638103">
    <property type="protein sequence ID" value="UNY46985.1"/>
    <property type="molecule type" value="Genomic_DNA"/>
</dbReference>
<dbReference type="Proteomes" id="UP000832072">
    <property type="component" value="Segment"/>
</dbReference>
<organism evidence="1 2">
    <name type="scientific">Cronobacter phage LPCS28</name>
    <dbReference type="NCBI Taxonomy" id="2924885"/>
    <lineage>
        <taxon>Viruses</taxon>
        <taxon>Duplodnaviria</taxon>
        <taxon>Heunggongvirae</taxon>
        <taxon>Uroviricota</taxon>
        <taxon>Caudoviricetes</taxon>
        <taxon>Pantevenvirales</taxon>
        <taxon>Straboviridae</taxon>
        <taxon>Nanhuvirus</taxon>
        <taxon>Nanhuvirus LPCS28</taxon>
    </lineage>
</organism>